<proteinExistence type="predicted"/>
<gene>
    <name evidence="2" type="ORF">NVS88_12835</name>
</gene>
<evidence type="ECO:0000256" key="1">
    <source>
        <dbReference type="SAM" id="SignalP"/>
    </source>
</evidence>
<feature type="chain" id="PRO_5040993144" evidence="1">
    <location>
        <begin position="28"/>
        <end position="138"/>
    </location>
</feature>
<accession>A0A9X4M241</accession>
<dbReference type="Proteomes" id="UP001152755">
    <property type="component" value="Unassembled WGS sequence"/>
</dbReference>
<organism evidence="2 3">
    <name type="scientific">Speluncibacter jeojiensis</name>
    <dbReference type="NCBI Taxonomy" id="2710754"/>
    <lineage>
        <taxon>Bacteria</taxon>
        <taxon>Bacillati</taxon>
        <taxon>Actinomycetota</taxon>
        <taxon>Actinomycetes</taxon>
        <taxon>Mycobacteriales</taxon>
        <taxon>Speluncibacteraceae</taxon>
        <taxon>Speluncibacter</taxon>
    </lineage>
</organism>
<dbReference type="AlphaFoldDB" id="A0A9X4M241"/>
<sequence length="138" mass="14606">MRHRTRRVTRLAATAVLTGSIVTTAGAGVALADSWPTPPPYPTPTAPYETADFLTPADPGYWNPFVSADRLTSPFGTSTKIVCESFHGVKLDCWQADLQGNPHKLVQLPLDFPGSTGAGLPGGGPGHFVYPFWSAPSA</sequence>
<evidence type="ECO:0000313" key="2">
    <source>
        <dbReference type="EMBL" id="MDG3015437.1"/>
    </source>
</evidence>
<keyword evidence="3" id="KW-1185">Reference proteome</keyword>
<dbReference type="EMBL" id="JANRHA010000007">
    <property type="protein sequence ID" value="MDG3015437.1"/>
    <property type="molecule type" value="Genomic_DNA"/>
</dbReference>
<keyword evidence="1" id="KW-0732">Signal</keyword>
<protein>
    <submittedName>
        <fullName evidence="2">Uncharacterized protein</fullName>
    </submittedName>
</protein>
<feature type="signal peptide" evidence="1">
    <location>
        <begin position="1"/>
        <end position="27"/>
    </location>
</feature>
<comment type="caution">
    <text evidence="2">The sequence shown here is derived from an EMBL/GenBank/DDBJ whole genome shotgun (WGS) entry which is preliminary data.</text>
</comment>
<name>A0A9X4M241_9ACTN</name>
<reference evidence="2" key="1">
    <citation type="submission" date="2022-08" db="EMBL/GenBank/DDBJ databases">
        <title>Genome analysis of Corynebacteriales strain.</title>
        <authorList>
            <person name="Lee S.D."/>
        </authorList>
    </citation>
    <scope>NUCLEOTIDE SEQUENCE</scope>
    <source>
        <strain evidence="2">D3-21</strain>
    </source>
</reference>
<evidence type="ECO:0000313" key="3">
    <source>
        <dbReference type="Proteomes" id="UP001152755"/>
    </source>
</evidence>
<dbReference type="RefSeq" id="WP_332520067.1">
    <property type="nucleotide sequence ID" value="NZ_JANRHA010000007.1"/>
</dbReference>